<evidence type="ECO:0000313" key="1">
    <source>
        <dbReference type="EMBL" id="QBX54782.1"/>
    </source>
</evidence>
<dbReference type="RefSeq" id="WP_135266751.1">
    <property type="nucleotide sequence ID" value="NZ_CP038436.1"/>
</dbReference>
<dbReference type="InterPro" id="IPR024747">
    <property type="entry name" value="Pyridox_Oxase-rel"/>
</dbReference>
<sequence length="144" mass="16004">MSEPVELTQRECLDLLTGGVMGRIAVTTPGGPRIVPVNYAVNDGAIFIRTSPYSELATYGPRNEAAFEIDHFDYDRHQGWSVVALGRLAVLGPEELEDVRRIWEPRPWAGGHRNLYLRLPWREVSGRRVGGSAVGMSAPVHRVL</sequence>
<dbReference type="Gene3D" id="2.30.110.10">
    <property type="entry name" value="Electron Transport, Fmn-binding Protein, Chain A"/>
    <property type="match status" value="1"/>
</dbReference>
<evidence type="ECO:0000313" key="2">
    <source>
        <dbReference type="Proteomes" id="UP000294853"/>
    </source>
</evidence>
<keyword evidence="2" id="KW-1185">Reference proteome</keyword>
<dbReference type="Pfam" id="PF12900">
    <property type="entry name" value="Pyridox_ox_2"/>
    <property type="match status" value="1"/>
</dbReference>
<reference evidence="1 2" key="1">
    <citation type="submission" date="2019-03" db="EMBL/GenBank/DDBJ databases">
        <title>Three New Species of Nocardioides, Nocardioides euryhalodurans sp. nov., Nocardioides seonyuensis sp. nov. and Nocardioides eburneoflavus sp. nov. Iolated from Soil.</title>
        <authorList>
            <person name="Roh S.G."/>
            <person name="Lee C."/>
            <person name="Kim M.-K."/>
            <person name="Kim S.B."/>
        </authorList>
    </citation>
    <scope>NUCLEOTIDE SEQUENCE [LARGE SCALE GENOMIC DNA]</scope>
    <source>
        <strain evidence="1 2">MMS17-SY207-3</strain>
    </source>
</reference>
<gene>
    <name evidence="1" type="ORF">EXE58_04410</name>
</gene>
<proteinExistence type="predicted"/>
<protein>
    <submittedName>
        <fullName evidence="1">Pyridoxamine 5'-phosphate oxidase family protein</fullName>
    </submittedName>
</protein>
<dbReference type="OrthoDB" id="5193072at2"/>
<name>A0A4V1BM14_9ACTN</name>
<dbReference type="AlphaFoldDB" id="A0A4V1BM14"/>
<dbReference type="SUPFAM" id="SSF50475">
    <property type="entry name" value="FMN-binding split barrel"/>
    <property type="match status" value="1"/>
</dbReference>
<dbReference type="EMBL" id="CP038436">
    <property type="protein sequence ID" value="QBX54782.1"/>
    <property type="molecule type" value="Genomic_DNA"/>
</dbReference>
<dbReference type="Proteomes" id="UP000294853">
    <property type="component" value="Chromosome"/>
</dbReference>
<accession>A0A4V1BM14</accession>
<organism evidence="1 2">
    <name type="scientific">Nocardioides seonyuensis</name>
    <dbReference type="NCBI Taxonomy" id="2518371"/>
    <lineage>
        <taxon>Bacteria</taxon>
        <taxon>Bacillati</taxon>
        <taxon>Actinomycetota</taxon>
        <taxon>Actinomycetes</taxon>
        <taxon>Propionibacteriales</taxon>
        <taxon>Nocardioidaceae</taxon>
        <taxon>Nocardioides</taxon>
    </lineage>
</organism>
<dbReference type="KEGG" id="nsn:EXE58_04410"/>
<dbReference type="InterPro" id="IPR012349">
    <property type="entry name" value="Split_barrel_FMN-bd"/>
</dbReference>